<keyword evidence="2" id="KW-0472">Membrane</keyword>
<organism evidence="3 4">
    <name type="scientific">Vibrio gelatinilyticus</name>
    <dbReference type="NCBI Taxonomy" id="2893468"/>
    <lineage>
        <taxon>Bacteria</taxon>
        <taxon>Pseudomonadati</taxon>
        <taxon>Pseudomonadota</taxon>
        <taxon>Gammaproteobacteria</taxon>
        <taxon>Vibrionales</taxon>
        <taxon>Vibrionaceae</taxon>
        <taxon>Vibrio</taxon>
    </lineage>
</organism>
<keyword evidence="2" id="KW-1133">Transmembrane helix</keyword>
<dbReference type="EMBL" id="JAJNNZ010000004">
    <property type="protein sequence ID" value="MCJ2376660.1"/>
    <property type="molecule type" value="Genomic_DNA"/>
</dbReference>
<evidence type="ECO:0000256" key="1">
    <source>
        <dbReference type="SAM" id="Coils"/>
    </source>
</evidence>
<dbReference type="Proteomes" id="UP001139488">
    <property type="component" value="Unassembled WGS sequence"/>
</dbReference>
<keyword evidence="4" id="KW-1185">Reference proteome</keyword>
<keyword evidence="2" id="KW-0812">Transmembrane</keyword>
<keyword evidence="1" id="KW-0175">Coiled coil</keyword>
<protein>
    <submittedName>
        <fullName evidence="3">Chromosome partitioning protein ParA</fullName>
    </submittedName>
</protein>
<comment type="caution">
    <text evidence="3">The sequence shown here is derived from an EMBL/GenBank/DDBJ whole genome shotgun (WGS) entry which is preliminary data.</text>
</comment>
<feature type="coiled-coil region" evidence="1">
    <location>
        <begin position="159"/>
        <end position="193"/>
    </location>
</feature>
<evidence type="ECO:0000313" key="3">
    <source>
        <dbReference type="EMBL" id="MCJ2376660.1"/>
    </source>
</evidence>
<evidence type="ECO:0000313" key="4">
    <source>
        <dbReference type="Proteomes" id="UP001139488"/>
    </source>
</evidence>
<dbReference type="RefSeq" id="WP_244356413.1">
    <property type="nucleotide sequence ID" value="NZ_JAJNNZ010000004.1"/>
</dbReference>
<feature type="coiled-coil region" evidence="1">
    <location>
        <begin position="49"/>
        <end position="127"/>
    </location>
</feature>
<sequence length="247" mass="27958">MNKNTVNDTTSEDEVVVIEQRDKRARLYIAIAAVLGLAAGGLVGSAVTEQQWQAKFEQLNGQYSQLADQSQSLQANSDERVIQAQEQHRLKLRIALEKSASDYELKLDELQAKNDKLNHEIKVLEGKIASQKVTIASEESRNTQLVRKTDIQASLFEQSQELFKREAELKAEVAILEQEKSQLSQDQNRLKRDCDLFLDGTSWDAKSDSCDRYDATSSRLSQIDQLLKVHNMDLNHIKTLKSELGIQ</sequence>
<accession>A0A9X2AVS7</accession>
<dbReference type="AlphaFoldDB" id="A0A9X2AVS7"/>
<evidence type="ECO:0000256" key="2">
    <source>
        <dbReference type="SAM" id="Phobius"/>
    </source>
</evidence>
<name>A0A9X2AVS7_9VIBR</name>
<gene>
    <name evidence="3" type="ORF">LNL84_07395</name>
</gene>
<feature type="transmembrane region" description="Helical" evidence="2">
    <location>
        <begin position="27"/>
        <end position="47"/>
    </location>
</feature>
<proteinExistence type="predicted"/>
<reference evidence="3" key="1">
    <citation type="submission" date="2021-11" db="EMBL/GenBank/DDBJ databases">
        <title>Vibrio ZSDE26 sp. nov. and Vibrio ZSDZ34 sp. nov., isolated from coastal seawater in Qingdao.</title>
        <authorList>
            <person name="Zhang P."/>
        </authorList>
    </citation>
    <scope>NUCLEOTIDE SEQUENCE</scope>
    <source>
        <strain evidence="3">ZSDZ34</strain>
    </source>
</reference>